<keyword evidence="2" id="KW-1185">Reference proteome</keyword>
<sequence>MDSHDAIKIVFAVVCMLGTHREVHCLARVCRRSTSHSDDIYDFLCFSEWKHSARKFYKRIFDICGVVAKLTSSF</sequence>
<reference evidence="2" key="1">
    <citation type="journal article" date="2015" name="Nat. Genet.">
        <title>The genome and transcriptome of the zoonotic hookworm Ancylostoma ceylanicum identify infection-specific gene families.</title>
        <authorList>
            <person name="Schwarz E.M."/>
            <person name="Hu Y."/>
            <person name="Antoshechkin I."/>
            <person name="Miller M.M."/>
            <person name="Sternberg P.W."/>
            <person name="Aroian R.V."/>
        </authorList>
    </citation>
    <scope>NUCLEOTIDE SEQUENCE</scope>
    <source>
        <strain evidence="2">HY135</strain>
    </source>
</reference>
<evidence type="ECO:0000313" key="2">
    <source>
        <dbReference type="Proteomes" id="UP000024635"/>
    </source>
</evidence>
<dbReference type="Proteomes" id="UP000024635">
    <property type="component" value="Unassembled WGS sequence"/>
</dbReference>
<proteinExistence type="predicted"/>
<protein>
    <submittedName>
        <fullName evidence="1">Uncharacterized protein</fullName>
    </submittedName>
</protein>
<evidence type="ECO:0000313" key="1">
    <source>
        <dbReference type="EMBL" id="EYC08792.1"/>
    </source>
</evidence>
<comment type="caution">
    <text evidence="1">The sequence shown here is derived from an EMBL/GenBank/DDBJ whole genome shotgun (WGS) entry which is preliminary data.</text>
</comment>
<dbReference type="AlphaFoldDB" id="A0A016U1P6"/>
<organism evidence="1 2">
    <name type="scientific">Ancylostoma ceylanicum</name>
    <dbReference type="NCBI Taxonomy" id="53326"/>
    <lineage>
        <taxon>Eukaryota</taxon>
        <taxon>Metazoa</taxon>
        <taxon>Ecdysozoa</taxon>
        <taxon>Nematoda</taxon>
        <taxon>Chromadorea</taxon>
        <taxon>Rhabditida</taxon>
        <taxon>Rhabditina</taxon>
        <taxon>Rhabditomorpha</taxon>
        <taxon>Strongyloidea</taxon>
        <taxon>Ancylostomatidae</taxon>
        <taxon>Ancylostomatinae</taxon>
        <taxon>Ancylostoma</taxon>
    </lineage>
</organism>
<gene>
    <name evidence="1" type="primary">Acey_s0064.g3531</name>
    <name evidence="1" type="ORF">Y032_0064g3531</name>
</gene>
<name>A0A016U1P6_9BILA</name>
<accession>A0A016U1P6</accession>
<dbReference type="EMBL" id="JARK01001400">
    <property type="protein sequence ID" value="EYC08792.1"/>
    <property type="molecule type" value="Genomic_DNA"/>
</dbReference>